<comment type="caution">
    <text evidence="1">The sequence shown here is derived from an EMBL/GenBank/DDBJ whole genome shotgun (WGS) entry which is preliminary data.</text>
</comment>
<protein>
    <submittedName>
        <fullName evidence="1">Uncharacterized protein</fullName>
    </submittedName>
</protein>
<proteinExistence type="predicted"/>
<dbReference type="AlphaFoldDB" id="A0A3L8E449"/>
<name>A0A3L8E449_OOCBI</name>
<sequence>MISLHFVCRKMESSKSVKASKVETTTRSWTAKPILGSDFTEVLPLAGGLRGRLEASQRYSVAIQSISAALLDSPI</sequence>
<evidence type="ECO:0000313" key="2">
    <source>
        <dbReference type="Proteomes" id="UP000279307"/>
    </source>
</evidence>
<organism evidence="1 2">
    <name type="scientific">Ooceraea biroi</name>
    <name type="common">Clonal raider ant</name>
    <name type="synonym">Cerapachys biroi</name>
    <dbReference type="NCBI Taxonomy" id="2015173"/>
    <lineage>
        <taxon>Eukaryota</taxon>
        <taxon>Metazoa</taxon>
        <taxon>Ecdysozoa</taxon>
        <taxon>Arthropoda</taxon>
        <taxon>Hexapoda</taxon>
        <taxon>Insecta</taxon>
        <taxon>Pterygota</taxon>
        <taxon>Neoptera</taxon>
        <taxon>Endopterygota</taxon>
        <taxon>Hymenoptera</taxon>
        <taxon>Apocrita</taxon>
        <taxon>Aculeata</taxon>
        <taxon>Formicoidea</taxon>
        <taxon>Formicidae</taxon>
        <taxon>Dorylinae</taxon>
        <taxon>Ooceraea</taxon>
    </lineage>
</organism>
<dbReference type="Proteomes" id="UP000279307">
    <property type="component" value="Chromosome 1"/>
</dbReference>
<gene>
    <name evidence="1" type="ORF">DMN91_001241</name>
</gene>
<reference evidence="1 2" key="1">
    <citation type="journal article" date="2018" name="Genome Res.">
        <title>The genomic architecture and molecular evolution of ant odorant receptors.</title>
        <authorList>
            <person name="McKenzie S.K."/>
            <person name="Kronauer D.J.C."/>
        </authorList>
    </citation>
    <scope>NUCLEOTIDE SEQUENCE [LARGE SCALE GENOMIC DNA]</scope>
    <source>
        <strain evidence="1">Clonal line C1</strain>
    </source>
</reference>
<dbReference type="EMBL" id="QOIP01000001">
    <property type="protein sequence ID" value="RLU27437.1"/>
    <property type="molecule type" value="Genomic_DNA"/>
</dbReference>
<accession>A0A3L8E449</accession>
<evidence type="ECO:0000313" key="1">
    <source>
        <dbReference type="EMBL" id="RLU27437.1"/>
    </source>
</evidence>